<organism evidence="2 3">
    <name type="scientific">Paramecium primaurelia</name>
    <dbReference type="NCBI Taxonomy" id="5886"/>
    <lineage>
        <taxon>Eukaryota</taxon>
        <taxon>Sar</taxon>
        <taxon>Alveolata</taxon>
        <taxon>Ciliophora</taxon>
        <taxon>Intramacronucleata</taxon>
        <taxon>Oligohymenophorea</taxon>
        <taxon>Peniculida</taxon>
        <taxon>Parameciidae</taxon>
        <taxon>Paramecium</taxon>
    </lineage>
</organism>
<name>A0A8S1P430_PARPR</name>
<feature type="compositionally biased region" description="Polar residues" evidence="1">
    <location>
        <begin position="691"/>
        <end position="704"/>
    </location>
</feature>
<keyword evidence="3" id="KW-1185">Reference proteome</keyword>
<accession>A0A8S1P430</accession>
<proteinExistence type="predicted"/>
<dbReference type="Proteomes" id="UP000688137">
    <property type="component" value="Unassembled WGS sequence"/>
</dbReference>
<evidence type="ECO:0000256" key="1">
    <source>
        <dbReference type="SAM" id="MobiDB-lite"/>
    </source>
</evidence>
<dbReference type="OMA" id="WSVNEEY"/>
<reference evidence="2" key="1">
    <citation type="submission" date="2021-01" db="EMBL/GenBank/DDBJ databases">
        <authorList>
            <consortium name="Genoscope - CEA"/>
            <person name="William W."/>
        </authorList>
    </citation>
    <scope>NUCLEOTIDE SEQUENCE</scope>
</reference>
<protein>
    <submittedName>
        <fullName evidence="2">Uncharacterized protein</fullName>
    </submittedName>
</protein>
<evidence type="ECO:0000313" key="2">
    <source>
        <dbReference type="EMBL" id="CAD8097768.1"/>
    </source>
</evidence>
<comment type="caution">
    <text evidence="2">The sequence shown here is derived from an EMBL/GenBank/DDBJ whole genome shotgun (WGS) entry which is preliminary data.</text>
</comment>
<feature type="region of interest" description="Disordered" evidence="1">
    <location>
        <begin position="678"/>
        <end position="717"/>
    </location>
</feature>
<sequence>MGCMNASGYISGPIEPFYQSNKSNFEAFLIEQLTLLGFQESQIDISKTIEIKFIPYLKELQTSIQQDIHSPFNNNIYLVPVLTNQLREIYIKTSEFLIRFQDYKLNTLINKVGLKYQALLRIGDLFPKQLNLRFYNNQISKIQIDPNIIIIVINHIDIGYTLLQFIRELNQNFLLVFRQDDNDNQNINLFIETNSFQSCSVIIGVDDKEDRYNTIINLYTKVIKKQKKNQNSDSHSRILTQFLNQEDQEQFWEDGTLIFNFLNSTQTHISNNTSIITIQNHKIISINEFNIKDLQFQSLKSLQDKKPIYQYIYKSIKQIMIKELIQALQLKSSQFSQYFKLKLSTQKIYKDLKLQQKIYMPSQLKLQNVNEIDNKTQEILTIIKKASHDTLIIKQSSKFQLPSKVRIYQILQLIFKDQDVSQVQIIINSILHIQWSLGDEIINSQFNIQNQNYQNYKYKWKMIKFYDNYKITNLAQPKKQQIFFQAQQLLKCLNRKSDLEILNKIINQIMIDKWSVNEEYFPICDVYQISFINSTSVDETSQYQEKLDKIVVSQENQYLIIFLMDYQDPQRMSQLDQIISLPLQMDIKLIILSNSEFDNDNFEQLINKKKIEKRIYQKNIQFWFPISSQINEMRFSQYLEIFYNLNQKENVIIINNKNQLCHKITGFQLIKMLQERNYQEDDKKQNQNNNTSAGKRQHQNNNNEQLKKARQQLKQHIEKEIKQQQQLSLQNEQDHSTNMILDFQWAKEKSIKMDGQQKISVISKQYFKPIFNNNSGIQFEIFQQIISNKQYDFQ</sequence>
<evidence type="ECO:0000313" key="3">
    <source>
        <dbReference type="Proteomes" id="UP000688137"/>
    </source>
</evidence>
<gene>
    <name evidence="2" type="ORF">PPRIM_AZ9-3.1.T1050026</name>
</gene>
<dbReference type="AlphaFoldDB" id="A0A8S1P430"/>
<dbReference type="EMBL" id="CAJJDM010000108">
    <property type="protein sequence ID" value="CAD8097768.1"/>
    <property type="molecule type" value="Genomic_DNA"/>
</dbReference>